<accession>A0AA40K339</accession>
<keyword evidence="1" id="KW-0732">Signal</keyword>
<comment type="caution">
    <text evidence="2">The sequence shown here is derived from an EMBL/GenBank/DDBJ whole genome shotgun (WGS) entry which is preliminary data.</text>
</comment>
<reference evidence="2" key="1">
    <citation type="submission" date="2023-06" db="EMBL/GenBank/DDBJ databases">
        <title>Genome-scale phylogeny and comparative genomics of the fungal order Sordariales.</title>
        <authorList>
            <consortium name="Lawrence Berkeley National Laboratory"/>
            <person name="Hensen N."/>
            <person name="Bonometti L."/>
            <person name="Westerberg I."/>
            <person name="Brannstrom I.O."/>
            <person name="Guillou S."/>
            <person name="Cros-Aarteil S."/>
            <person name="Calhoun S."/>
            <person name="Haridas S."/>
            <person name="Kuo A."/>
            <person name="Mondo S."/>
            <person name="Pangilinan J."/>
            <person name="Riley R."/>
            <person name="LaButti K."/>
            <person name="Andreopoulos B."/>
            <person name="Lipzen A."/>
            <person name="Chen C."/>
            <person name="Yanf M."/>
            <person name="Daum C."/>
            <person name="Ng V."/>
            <person name="Clum A."/>
            <person name="Steindorff A."/>
            <person name="Ohm R."/>
            <person name="Martin F."/>
            <person name="Silar P."/>
            <person name="Natvig D."/>
            <person name="Lalanne C."/>
            <person name="Gautier V."/>
            <person name="Ament-velasquez S.L."/>
            <person name="Kruys A."/>
            <person name="Hutchinson M.I."/>
            <person name="Powell A.J."/>
            <person name="Barry K."/>
            <person name="Miller A.N."/>
            <person name="Grigoriev I.V."/>
            <person name="Debuchy R."/>
            <person name="Gladieux P."/>
            <person name="Thoren M.H."/>
            <person name="Johannesson H."/>
        </authorList>
    </citation>
    <scope>NUCLEOTIDE SEQUENCE</scope>
    <source>
        <strain evidence="2">SMH3187-1</strain>
    </source>
</reference>
<feature type="signal peptide" evidence="1">
    <location>
        <begin position="1"/>
        <end position="24"/>
    </location>
</feature>
<dbReference type="EMBL" id="JAUKUD010000005">
    <property type="protein sequence ID" value="KAK0743927.1"/>
    <property type="molecule type" value="Genomic_DNA"/>
</dbReference>
<dbReference type="AlphaFoldDB" id="A0AA40K339"/>
<proteinExistence type="predicted"/>
<evidence type="ECO:0000313" key="2">
    <source>
        <dbReference type="EMBL" id="KAK0743927.1"/>
    </source>
</evidence>
<protein>
    <submittedName>
        <fullName evidence="2">Uncharacterized protein</fullName>
    </submittedName>
</protein>
<organism evidence="2 3">
    <name type="scientific">Schizothecium vesticola</name>
    <dbReference type="NCBI Taxonomy" id="314040"/>
    <lineage>
        <taxon>Eukaryota</taxon>
        <taxon>Fungi</taxon>
        <taxon>Dikarya</taxon>
        <taxon>Ascomycota</taxon>
        <taxon>Pezizomycotina</taxon>
        <taxon>Sordariomycetes</taxon>
        <taxon>Sordariomycetidae</taxon>
        <taxon>Sordariales</taxon>
        <taxon>Schizotheciaceae</taxon>
        <taxon>Schizothecium</taxon>
    </lineage>
</organism>
<evidence type="ECO:0000256" key="1">
    <source>
        <dbReference type="SAM" id="SignalP"/>
    </source>
</evidence>
<gene>
    <name evidence="2" type="ORF">B0T18DRAFT_392615</name>
</gene>
<sequence length="106" mass="11450">MGSDPDPSPPLLACLSMLTTLVLYWHSHLSPRQRGDPVDAGKPWQLVVHPAPPGVASVSVEIAGQPASNRRWVLDKLCSWRQSNIETLCQANIGRDSSGLSRPAEA</sequence>
<name>A0AA40K339_9PEZI</name>
<feature type="chain" id="PRO_5041378119" evidence="1">
    <location>
        <begin position="25"/>
        <end position="106"/>
    </location>
</feature>
<evidence type="ECO:0000313" key="3">
    <source>
        <dbReference type="Proteomes" id="UP001172155"/>
    </source>
</evidence>
<dbReference type="Proteomes" id="UP001172155">
    <property type="component" value="Unassembled WGS sequence"/>
</dbReference>
<keyword evidence="3" id="KW-1185">Reference proteome</keyword>